<dbReference type="AlphaFoldDB" id="A0A1R3G0T0"/>
<accession>A0A1R3G0T0</accession>
<dbReference type="EMBL" id="AWUE01024075">
    <property type="protein sequence ID" value="OMO51692.1"/>
    <property type="molecule type" value="Genomic_DNA"/>
</dbReference>
<evidence type="ECO:0000313" key="1">
    <source>
        <dbReference type="EMBL" id="OMO51692.1"/>
    </source>
</evidence>
<reference evidence="2" key="1">
    <citation type="submission" date="2013-09" db="EMBL/GenBank/DDBJ databases">
        <title>Corchorus olitorius genome sequencing.</title>
        <authorList>
            <person name="Alam M."/>
            <person name="Haque M.S."/>
            <person name="Islam M.S."/>
            <person name="Emdad E.M."/>
            <person name="Islam M.M."/>
            <person name="Ahmed B."/>
            <person name="Halim A."/>
            <person name="Hossen Q.M.M."/>
            <person name="Hossain M.Z."/>
            <person name="Ahmed R."/>
            <person name="Khan M.M."/>
            <person name="Islam R."/>
            <person name="Rashid M.M."/>
            <person name="Khan S.A."/>
            <person name="Rahman M.S."/>
            <person name="Alam M."/>
            <person name="Yahiya A.S."/>
            <person name="Khan M.S."/>
            <person name="Azam M.S."/>
            <person name="Haque T."/>
            <person name="Lashkar M.Z.H."/>
            <person name="Akhand A.I."/>
            <person name="Morshed G."/>
            <person name="Roy S."/>
            <person name="Uddin K.S."/>
            <person name="Rabeya T."/>
            <person name="Hossain A.S."/>
            <person name="Chowdhury A."/>
            <person name="Snigdha A.R."/>
            <person name="Mortoza M.S."/>
            <person name="Matin S.A."/>
            <person name="Hoque S.M.E."/>
            <person name="Islam M.K."/>
            <person name="Roy D.K."/>
            <person name="Haider R."/>
            <person name="Moosa M.M."/>
            <person name="Elias S.M."/>
            <person name="Hasan A.M."/>
            <person name="Jahan S."/>
            <person name="Shafiuddin M."/>
            <person name="Mahmood N."/>
            <person name="Shommy N.S."/>
        </authorList>
    </citation>
    <scope>NUCLEOTIDE SEQUENCE [LARGE SCALE GENOMIC DNA]</scope>
    <source>
        <strain evidence="2">cv. O-4</strain>
    </source>
</reference>
<sequence length="40" mass="4561">MERLLSWIVCTAQVIEIALKWLPTHHGKLGFVKKEQGSGR</sequence>
<keyword evidence="2" id="KW-1185">Reference proteome</keyword>
<name>A0A1R3G0T0_9ROSI</name>
<comment type="caution">
    <text evidence="1">The sequence shown here is derived from an EMBL/GenBank/DDBJ whole genome shotgun (WGS) entry which is preliminary data.</text>
</comment>
<protein>
    <submittedName>
        <fullName evidence="1">Uncharacterized protein</fullName>
    </submittedName>
</protein>
<dbReference type="Proteomes" id="UP000187203">
    <property type="component" value="Unassembled WGS sequence"/>
</dbReference>
<gene>
    <name evidence="1" type="ORF">COLO4_37560</name>
</gene>
<evidence type="ECO:0000313" key="2">
    <source>
        <dbReference type="Proteomes" id="UP000187203"/>
    </source>
</evidence>
<proteinExistence type="predicted"/>
<organism evidence="1 2">
    <name type="scientific">Corchorus olitorius</name>
    <dbReference type="NCBI Taxonomy" id="93759"/>
    <lineage>
        <taxon>Eukaryota</taxon>
        <taxon>Viridiplantae</taxon>
        <taxon>Streptophyta</taxon>
        <taxon>Embryophyta</taxon>
        <taxon>Tracheophyta</taxon>
        <taxon>Spermatophyta</taxon>
        <taxon>Magnoliopsida</taxon>
        <taxon>eudicotyledons</taxon>
        <taxon>Gunneridae</taxon>
        <taxon>Pentapetalae</taxon>
        <taxon>rosids</taxon>
        <taxon>malvids</taxon>
        <taxon>Malvales</taxon>
        <taxon>Malvaceae</taxon>
        <taxon>Grewioideae</taxon>
        <taxon>Apeibeae</taxon>
        <taxon>Corchorus</taxon>
    </lineage>
</organism>